<organism evidence="2 3">
    <name type="scientific">Linum trigynum</name>
    <dbReference type="NCBI Taxonomy" id="586398"/>
    <lineage>
        <taxon>Eukaryota</taxon>
        <taxon>Viridiplantae</taxon>
        <taxon>Streptophyta</taxon>
        <taxon>Embryophyta</taxon>
        <taxon>Tracheophyta</taxon>
        <taxon>Spermatophyta</taxon>
        <taxon>Magnoliopsida</taxon>
        <taxon>eudicotyledons</taxon>
        <taxon>Gunneridae</taxon>
        <taxon>Pentapetalae</taxon>
        <taxon>rosids</taxon>
        <taxon>fabids</taxon>
        <taxon>Malpighiales</taxon>
        <taxon>Linaceae</taxon>
        <taxon>Linum</taxon>
    </lineage>
</organism>
<evidence type="ECO:0000313" key="3">
    <source>
        <dbReference type="Proteomes" id="UP001497516"/>
    </source>
</evidence>
<dbReference type="EMBL" id="OZ034821">
    <property type="protein sequence ID" value="CAL1404813.1"/>
    <property type="molecule type" value="Genomic_DNA"/>
</dbReference>
<proteinExistence type="predicted"/>
<dbReference type="InterPro" id="IPR036047">
    <property type="entry name" value="F-box-like_dom_sf"/>
</dbReference>
<dbReference type="Proteomes" id="UP001497516">
    <property type="component" value="Chromosome 8"/>
</dbReference>
<feature type="domain" description="F-box" evidence="1">
    <location>
        <begin position="1"/>
        <end position="47"/>
    </location>
</feature>
<evidence type="ECO:0000259" key="1">
    <source>
        <dbReference type="PROSITE" id="PS50181"/>
    </source>
</evidence>
<sequence length="780" mass="89194">MSWANLPTEILNLVRQKLLREDYFNFRATCRGWNFAADFDPSVYENIKYPFLVRFCDNGVDRSYSCCKAYSAAYDKTYHVRAPSRLVDAHVFCSNYGWLLLAIGRRAFFYHPSTEHIITLPVAGSDREVPFQSMSFSTTPVSPDCVVFGVRDSKTKENSCFSVVRRGQRSWKHHSHVPNRMRLYNYFPETLSSDNIRRIRVKPNACIVNVQRRSCAGNFLWSDSSCSPVYYRDGFYCLARDGRLGVFRPKAKRENKMWRLFDKTKRADLFMDDTRNQAYLVEYCKGEELMSIVVAPMGEYVRIFKFCGQRKVWRVVHSLEDQTVLLSFAGCIALTCNDDLKSKGLANTVHFPRLHQNDDHHHVVYSVSTEQFRSFRGDYTSHDLYDTKLLLGSAWVIPTFSVSYGPRPLWSSKLHHRRQSIARKSPVHPHSVIRNLTFLQPHEGVGGGSREMAMQEARAGQPCFVFTGGEGSDLLVNLGKEPIVDHGREVELAARIGDRLVLCSDYGMLALLNGSTCSLLDPMSMIETTLPTWEANFRVCHAVLRLPPGDGSKLLVMAFGCVTRNDEAGEVADEEEDVAMVWQEGDDAWAVHKISGKHEIKSTCGVVVHRGNIYVLDPALHLAMAELLPDRCDIREMTTVGFPFDRSPGDSTFKCTLVESCGEVLLFVRFYRNGYCVARANGIEGILVDVKVFEMDWEMMKWRMVEDLGDQAFFWGNMGCYPCCASKSGVQRNCIYFLENKGTELYMFDYRDRTISTSLPCPKGDEYKEVEFFMWYKQLR</sequence>
<dbReference type="PANTHER" id="PTHR33127">
    <property type="entry name" value="TRANSMEMBRANE PROTEIN"/>
    <property type="match status" value="1"/>
</dbReference>
<dbReference type="SUPFAM" id="SSF81383">
    <property type="entry name" value="F-box domain"/>
    <property type="match status" value="1"/>
</dbReference>
<keyword evidence="3" id="KW-1185">Reference proteome</keyword>
<accession>A0AAV2G4V6</accession>
<reference evidence="2 3" key="1">
    <citation type="submission" date="2024-04" db="EMBL/GenBank/DDBJ databases">
        <authorList>
            <person name="Fracassetti M."/>
        </authorList>
    </citation>
    <scope>NUCLEOTIDE SEQUENCE [LARGE SCALE GENOMIC DNA]</scope>
</reference>
<dbReference type="PROSITE" id="PS50181">
    <property type="entry name" value="FBOX"/>
    <property type="match status" value="1"/>
</dbReference>
<dbReference type="PROSITE" id="PS50007">
    <property type="entry name" value="PIPLC_X_DOMAIN"/>
    <property type="match status" value="1"/>
</dbReference>
<dbReference type="Pfam" id="PF03478">
    <property type="entry name" value="Beta-prop_KIB1-4"/>
    <property type="match status" value="2"/>
</dbReference>
<evidence type="ECO:0000313" key="2">
    <source>
        <dbReference type="EMBL" id="CAL1404813.1"/>
    </source>
</evidence>
<dbReference type="AlphaFoldDB" id="A0AAV2G4V6"/>
<gene>
    <name evidence="2" type="ORF">LTRI10_LOCUS44635</name>
</gene>
<protein>
    <recommendedName>
        <fullName evidence="1">F-box domain-containing protein</fullName>
    </recommendedName>
</protein>
<dbReference type="InterPro" id="IPR001810">
    <property type="entry name" value="F-box_dom"/>
</dbReference>
<name>A0AAV2G4V6_9ROSI</name>
<dbReference type="PANTHER" id="PTHR33127:SF5">
    <property type="entry name" value="TRANSMEMBRANE PROTEIN"/>
    <property type="match status" value="1"/>
</dbReference>
<dbReference type="InterPro" id="IPR005174">
    <property type="entry name" value="KIB1-4_b-propeller"/>
</dbReference>